<dbReference type="EMBL" id="FUKJ01000378">
    <property type="protein sequence ID" value="SJM94904.1"/>
    <property type="molecule type" value="Genomic_DNA"/>
</dbReference>
<protein>
    <submittedName>
        <fullName evidence="1">Putative N-acylneuraminate cytidylyltransferase</fullName>
    </submittedName>
</protein>
<dbReference type="AlphaFoldDB" id="A0A1R4HF96"/>
<dbReference type="PANTHER" id="PTHR21485">
    <property type="entry name" value="HAD SUPERFAMILY MEMBERS CMAS AND KDSC"/>
    <property type="match status" value="1"/>
</dbReference>
<sequence length="232" mass="26090">MRVLAIIPARSGSKRLPGKNTKYLINKPLISWTVEFAQSVPWFTAIHVSTDSQEIADMCINSGVPVPHLRPAALATDEATTFDVVQDVLNEQRSNGQVFDLVALLQPTTPVRFKQRWDEAYHLLSSGHYDAIVAVSEAATHPYLVFKNSEQGFLEPWVNRDMAITRSQDFPPAYAVNGSLYLIKVSALLEQKTFFPKKCGSVICSEPVENSDIDTLFDWRVTEMLITDWMTQ</sequence>
<evidence type="ECO:0000313" key="1">
    <source>
        <dbReference type="EMBL" id="SJM94904.1"/>
    </source>
</evidence>
<dbReference type="Pfam" id="PF02348">
    <property type="entry name" value="CTP_transf_3"/>
    <property type="match status" value="1"/>
</dbReference>
<reference evidence="2" key="1">
    <citation type="submission" date="2017-02" db="EMBL/GenBank/DDBJ databases">
        <authorList>
            <person name="Daims H."/>
        </authorList>
    </citation>
    <scope>NUCLEOTIDE SEQUENCE [LARGE SCALE GENOMIC DNA]</scope>
</reference>
<name>A0A1R4HF96_9GAMM</name>
<proteinExistence type="predicted"/>
<keyword evidence="2" id="KW-1185">Reference proteome</keyword>
<dbReference type="GO" id="GO:0008781">
    <property type="term" value="F:N-acylneuraminate cytidylyltransferase activity"/>
    <property type="evidence" value="ECO:0007669"/>
    <property type="project" value="TreeGrafter"/>
</dbReference>
<dbReference type="OrthoDB" id="9805604at2"/>
<keyword evidence="1" id="KW-0548">Nucleotidyltransferase</keyword>
<dbReference type="InterPro" id="IPR050793">
    <property type="entry name" value="CMP-NeuNAc_synthase"/>
</dbReference>
<dbReference type="Proteomes" id="UP000195442">
    <property type="component" value="Unassembled WGS sequence"/>
</dbReference>
<gene>
    <name evidence="1" type="ORF">CRENPOLYSF2_4390001</name>
</gene>
<dbReference type="SUPFAM" id="SSF53448">
    <property type="entry name" value="Nucleotide-diphospho-sugar transferases"/>
    <property type="match status" value="1"/>
</dbReference>
<organism evidence="1 2">
    <name type="scientific">Crenothrix polyspora</name>
    <dbReference type="NCBI Taxonomy" id="360316"/>
    <lineage>
        <taxon>Bacteria</taxon>
        <taxon>Pseudomonadati</taxon>
        <taxon>Pseudomonadota</taxon>
        <taxon>Gammaproteobacteria</taxon>
        <taxon>Methylococcales</taxon>
        <taxon>Crenotrichaceae</taxon>
        <taxon>Crenothrix</taxon>
    </lineage>
</organism>
<dbReference type="RefSeq" id="WP_087147984.1">
    <property type="nucleotide sequence ID" value="NZ_FUKJ01000378.1"/>
</dbReference>
<dbReference type="Gene3D" id="3.90.550.10">
    <property type="entry name" value="Spore Coat Polysaccharide Biosynthesis Protein SpsA, Chain A"/>
    <property type="match status" value="1"/>
</dbReference>
<dbReference type="InterPro" id="IPR029044">
    <property type="entry name" value="Nucleotide-diphossugar_trans"/>
</dbReference>
<dbReference type="InterPro" id="IPR003329">
    <property type="entry name" value="Cytidylyl_trans"/>
</dbReference>
<dbReference type="CDD" id="cd02513">
    <property type="entry name" value="CMP-NeuAc_Synthase"/>
    <property type="match status" value="1"/>
</dbReference>
<accession>A0A1R4HF96</accession>
<dbReference type="PANTHER" id="PTHR21485:SF6">
    <property type="entry name" value="N-ACYLNEURAMINATE CYTIDYLYLTRANSFERASE-RELATED"/>
    <property type="match status" value="1"/>
</dbReference>
<keyword evidence="1" id="KW-0808">Transferase</keyword>
<evidence type="ECO:0000313" key="2">
    <source>
        <dbReference type="Proteomes" id="UP000195442"/>
    </source>
</evidence>